<evidence type="ECO:0000313" key="2">
    <source>
        <dbReference type="EMBL" id="ODS23018.1"/>
    </source>
</evidence>
<proteinExistence type="predicted"/>
<dbReference type="EMBL" id="MDLC01000042">
    <property type="protein sequence ID" value="ODS23018.1"/>
    <property type="molecule type" value="Genomic_DNA"/>
</dbReference>
<sequence>MLHTIVLLAILNANLATYAQLLLSLWVLTCLLIHTLFWCWQPIYQVRYLHRGWWLIVKGQADRRYLIVDCYFWSPFLLMLLVENGQGKRKLLPIVFDSCSVDGFRWLRVTTRLIIDASR</sequence>
<feature type="transmembrane region" description="Helical" evidence="1">
    <location>
        <begin position="25"/>
        <end position="44"/>
    </location>
</feature>
<protein>
    <recommendedName>
        <fullName evidence="4">Toxin CptA</fullName>
    </recommendedName>
</protein>
<reference evidence="2 3" key="1">
    <citation type="journal article" date="2016" name="Appl. Environ. Microbiol.">
        <title>Lack of Overt Genome Reduction in the Bryostatin-Producing Bryozoan Symbiont "Candidatus Endobugula sertula".</title>
        <authorList>
            <person name="Miller I.J."/>
            <person name="Vanee N."/>
            <person name="Fong S.S."/>
            <person name="Lim-Fong G.E."/>
            <person name="Kwan J.C."/>
        </authorList>
    </citation>
    <scope>NUCLEOTIDE SEQUENCE [LARGE SCALE GENOMIC DNA]</scope>
    <source>
        <strain evidence="2">AB1-4</strain>
    </source>
</reference>
<dbReference type="AlphaFoldDB" id="A0A1D2QN64"/>
<gene>
    <name evidence="2" type="ORF">AB835_11040</name>
</gene>
<evidence type="ECO:0000256" key="1">
    <source>
        <dbReference type="SAM" id="Phobius"/>
    </source>
</evidence>
<keyword evidence="1" id="KW-0812">Transmembrane</keyword>
<organism evidence="2 3">
    <name type="scientific">Candidatus Endobugula sertula</name>
    <name type="common">Bugula neritina bacterial symbiont</name>
    <dbReference type="NCBI Taxonomy" id="62101"/>
    <lineage>
        <taxon>Bacteria</taxon>
        <taxon>Pseudomonadati</taxon>
        <taxon>Pseudomonadota</taxon>
        <taxon>Gammaproteobacteria</taxon>
        <taxon>Cellvibrionales</taxon>
        <taxon>Cellvibrionaceae</taxon>
        <taxon>Candidatus Endobugula</taxon>
    </lineage>
</organism>
<evidence type="ECO:0000313" key="3">
    <source>
        <dbReference type="Proteomes" id="UP000242502"/>
    </source>
</evidence>
<keyword evidence="1" id="KW-1133">Transmembrane helix</keyword>
<name>A0A1D2QN64_9GAMM</name>
<comment type="caution">
    <text evidence="2">The sequence shown here is derived from an EMBL/GenBank/DDBJ whole genome shotgun (WGS) entry which is preliminary data.</text>
</comment>
<keyword evidence="1" id="KW-0472">Membrane</keyword>
<dbReference type="Proteomes" id="UP000242502">
    <property type="component" value="Unassembled WGS sequence"/>
</dbReference>
<accession>A0A1D2QN64</accession>
<dbReference type="STRING" id="62101.AB835_11040"/>
<evidence type="ECO:0008006" key="4">
    <source>
        <dbReference type="Google" id="ProtNLM"/>
    </source>
</evidence>